<name>A0A7C4H9T9_STAMA</name>
<keyword evidence="1" id="KW-0560">Oxidoreductase</keyword>
<dbReference type="Pfam" id="PF00374">
    <property type="entry name" value="NiFeSe_Hases"/>
    <property type="match status" value="1"/>
</dbReference>
<comment type="cofactor">
    <cofactor evidence="2">
        <name>Fe cation</name>
        <dbReference type="ChEBI" id="CHEBI:24875"/>
    </cofactor>
</comment>
<feature type="domain" description="NADH-quinone oxidoreductase subunit D" evidence="3">
    <location>
        <begin position="126"/>
        <end position="288"/>
    </location>
</feature>
<dbReference type="PANTHER" id="PTHR43485">
    <property type="entry name" value="HYDROGENASE-4 COMPONENT G"/>
    <property type="match status" value="1"/>
</dbReference>
<dbReference type="GO" id="GO:0048038">
    <property type="term" value="F:quinone binding"/>
    <property type="evidence" value="ECO:0007669"/>
    <property type="project" value="InterPro"/>
</dbReference>
<dbReference type="GO" id="GO:0016651">
    <property type="term" value="F:oxidoreductase activity, acting on NAD(P)H"/>
    <property type="evidence" value="ECO:0007669"/>
    <property type="project" value="InterPro"/>
</dbReference>
<keyword evidence="2" id="KW-0460">Magnesium</keyword>
<dbReference type="AlphaFoldDB" id="A0A7C4H9T9"/>
<accession>A0A7C4H9T9</accession>
<dbReference type="EMBL" id="DTBJ01000051">
    <property type="protein sequence ID" value="HGM59063.1"/>
    <property type="molecule type" value="Genomic_DNA"/>
</dbReference>
<evidence type="ECO:0000256" key="2">
    <source>
        <dbReference type="PIRSR" id="PIRSR601501-1"/>
    </source>
</evidence>
<feature type="binding site" evidence="2">
    <location>
        <position position="369"/>
    </location>
    <ligand>
        <name>Fe cation</name>
        <dbReference type="ChEBI" id="CHEBI:24875"/>
    </ligand>
</feature>
<feature type="binding site" evidence="2">
    <location>
        <position position="75"/>
    </location>
    <ligand>
        <name>Fe cation</name>
        <dbReference type="ChEBI" id="CHEBI:24875"/>
    </ligand>
</feature>
<feature type="binding site" evidence="2">
    <location>
        <position position="53"/>
    </location>
    <ligand>
        <name>Mg(2+)</name>
        <dbReference type="ChEBI" id="CHEBI:18420"/>
    </ligand>
</feature>
<dbReference type="GO" id="GO:0016151">
    <property type="term" value="F:nickel cation binding"/>
    <property type="evidence" value="ECO:0007669"/>
    <property type="project" value="InterPro"/>
</dbReference>
<comment type="cofactor">
    <cofactor evidence="2">
        <name>Ni(2+)</name>
        <dbReference type="ChEBI" id="CHEBI:49786"/>
    </cofactor>
</comment>
<proteinExistence type="predicted"/>
<feature type="binding site" evidence="2">
    <location>
        <position position="75"/>
    </location>
    <ligand>
        <name>Ni(2+)</name>
        <dbReference type="ChEBI" id="CHEBI:49786"/>
    </ligand>
</feature>
<dbReference type="Pfam" id="PF00346">
    <property type="entry name" value="Complex1_49kDa"/>
    <property type="match status" value="2"/>
</dbReference>
<keyword evidence="2" id="KW-0479">Metal-binding</keyword>
<feature type="domain" description="NADH-quinone oxidoreductase subunit D" evidence="3">
    <location>
        <begin position="300"/>
        <end position="372"/>
    </location>
</feature>
<feature type="binding site" evidence="2">
    <location>
        <position position="72"/>
    </location>
    <ligand>
        <name>Ni(2+)</name>
        <dbReference type="ChEBI" id="CHEBI:49786"/>
    </ligand>
</feature>
<comment type="caution">
    <text evidence="4">The sequence shown here is derived from an EMBL/GenBank/DDBJ whole genome shotgun (WGS) entry which is preliminary data.</text>
</comment>
<dbReference type="InterPro" id="IPR001135">
    <property type="entry name" value="NADH_Q_OxRdtase_suD"/>
</dbReference>
<keyword evidence="2" id="KW-0408">Iron</keyword>
<dbReference type="InterPro" id="IPR052197">
    <property type="entry name" value="ComplexI_49kDa-like"/>
</dbReference>
<organism evidence="4">
    <name type="scientific">Staphylothermus marinus</name>
    <dbReference type="NCBI Taxonomy" id="2280"/>
    <lineage>
        <taxon>Archaea</taxon>
        <taxon>Thermoproteota</taxon>
        <taxon>Thermoprotei</taxon>
        <taxon>Desulfurococcales</taxon>
        <taxon>Desulfurococcaceae</taxon>
        <taxon>Staphylothermus</taxon>
    </lineage>
</organism>
<evidence type="ECO:0000256" key="1">
    <source>
        <dbReference type="ARBA" id="ARBA00023002"/>
    </source>
</evidence>
<dbReference type="PANTHER" id="PTHR43485:SF1">
    <property type="entry name" value="FORMATE HYDROGENLYASE SUBUNIT 5-RELATED"/>
    <property type="match status" value="1"/>
</dbReference>
<reference evidence="4" key="1">
    <citation type="journal article" date="2020" name="mSystems">
        <title>Genome- and Community-Level Interaction Insights into Carbon Utilization and Element Cycling Functions of Hydrothermarchaeota in Hydrothermal Sediment.</title>
        <authorList>
            <person name="Zhou Z."/>
            <person name="Liu Y."/>
            <person name="Xu W."/>
            <person name="Pan J."/>
            <person name="Luo Z.H."/>
            <person name="Li M."/>
        </authorList>
    </citation>
    <scope>NUCLEOTIDE SEQUENCE [LARGE SCALE GENOMIC DNA]</scope>
    <source>
        <strain evidence="5">SpSt-638</strain>
        <strain evidence="4">SpSt-642</strain>
    </source>
</reference>
<dbReference type="InterPro" id="IPR001501">
    <property type="entry name" value="Ni-dep_hyd_lsu"/>
</dbReference>
<dbReference type="SUPFAM" id="SSF56762">
    <property type="entry name" value="HydB/Nqo4-like"/>
    <property type="match status" value="1"/>
</dbReference>
<protein>
    <submittedName>
        <fullName evidence="4">NADH-quinone oxidoreductase subunit D</fullName>
    </submittedName>
</protein>
<evidence type="ECO:0000313" key="5">
    <source>
        <dbReference type="EMBL" id="HGQ59101.1"/>
    </source>
</evidence>
<gene>
    <name evidence="5" type="ORF">ENU09_00020</name>
    <name evidence="4" type="ORF">ENU14_05740</name>
</gene>
<keyword evidence="2" id="KW-0533">Nickel</keyword>
<evidence type="ECO:0000259" key="3">
    <source>
        <dbReference type="Pfam" id="PF00346"/>
    </source>
</evidence>
<feature type="binding site" evidence="2">
    <location>
        <position position="333"/>
    </location>
    <ligand>
        <name>Mg(2+)</name>
        <dbReference type="ChEBI" id="CHEBI:18420"/>
    </ligand>
</feature>
<evidence type="ECO:0000313" key="4">
    <source>
        <dbReference type="EMBL" id="HGM59063.1"/>
    </source>
</evidence>
<dbReference type="Gene3D" id="1.10.645.10">
    <property type="entry name" value="Cytochrome-c3 Hydrogenase, chain B"/>
    <property type="match status" value="1"/>
</dbReference>
<dbReference type="InterPro" id="IPR029014">
    <property type="entry name" value="NiFe-Hase_large"/>
</dbReference>
<feature type="binding site" evidence="2">
    <location>
        <position position="366"/>
    </location>
    <ligand>
        <name>Ni(2+)</name>
        <dbReference type="ChEBI" id="CHEBI:49786"/>
    </ligand>
</feature>
<dbReference type="EMBL" id="DTBE01000001">
    <property type="protein sequence ID" value="HGQ59101.1"/>
    <property type="molecule type" value="Genomic_DNA"/>
</dbReference>
<sequence>MAKTVIEIPYVVELPVGPQHPALHEPLLIKAYADGEEIVKVEINTGYNHRGIEKLMEKNNFYRGIFIAGRVCGICNSVHANCYVRALEYILGVEPSRRAKCLRVLAMELERIHSHMLINAVMAEILGFTSLFMNIMLDREKVMKAKEILTGNRVLADYMMIGGVRRDIDGVKRDKLLNLLNRIEVDVKRYKKIFEEDDTLLKRMVEIGLLSRTDSTKYSFVGPVARGSGVRIDSRASDKYDAYDEIPFNVITREEGDSWARMMVRWDETLEAISISKYALEHLPSDANPVPDERRLPRAFPEGSSYARVEAQRGELTYFVESRGGANPYRVKIRTPSFLNIIHSSILYIGYTIADLPVILTSLDPCVSCMERVTIIDLDNGVSRKIPFKELANWRRGD</sequence>
<dbReference type="GO" id="GO:0051287">
    <property type="term" value="F:NAD binding"/>
    <property type="evidence" value="ECO:0007669"/>
    <property type="project" value="InterPro"/>
</dbReference>